<proteinExistence type="predicted"/>
<feature type="compositionally biased region" description="Polar residues" evidence="1">
    <location>
        <begin position="22"/>
        <end position="32"/>
    </location>
</feature>
<gene>
    <name evidence="2" type="ORF">PSYJA_36179</name>
</gene>
<evidence type="ECO:0000313" key="3">
    <source>
        <dbReference type="Proteomes" id="UP000004471"/>
    </source>
</evidence>
<dbReference type="EMBL" id="AEAH01002180">
    <property type="protein sequence ID" value="EGH34073.1"/>
    <property type="molecule type" value="Genomic_DNA"/>
</dbReference>
<evidence type="ECO:0000256" key="1">
    <source>
        <dbReference type="SAM" id="MobiDB-lite"/>
    </source>
</evidence>
<organism evidence="2 3">
    <name type="scientific">Pseudomonas syringae pv. japonica str. M301072</name>
    <dbReference type="NCBI Taxonomy" id="629262"/>
    <lineage>
        <taxon>Bacteria</taxon>
        <taxon>Pseudomonadati</taxon>
        <taxon>Pseudomonadota</taxon>
        <taxon>Gammaproteobacteria</taxon>
        <taxon>Pseudomonadales</taxon>
        <taxon>Pseudomonadaceae</taxon>
        <taxon>Pseudomonas</taxon>
        <taxon>Pseudomonas syringae</taxon>
    </lineage>
</organism>
<feature type="region of interest" description="Disordered" evidence="1">
    <location>
        <begin position="1"/>
        <end position="32"/>
    </location>
</feature>
<comment type="caution">
    <text evidence="2">The sequence shown here is derived from an EMBL/GenBank/DDBJ whole genome shotgun (WGS) entry which is preliminary data.</text>
</comment>
<protein>
    <submittedName>
        <fullName evidence="2">Helix-turn-helix, Fis-type</fullName>
    </submittedName>
</protein>
<accession>F3FV31</accession>
<sequence>MNNPHCELPDHSVPTEHFSPRGDSSQTHAGGS</sequence>
<dbReference type="HOGENOM" id="CLU_3393696_0_0_6"/>
<dbReference type="AlphaFoldDB" id="F3FV31"/>
<name>F3FV31_PSESX</name>
<dbReference type="Proteomes" id="UP000004471">
    <property type="component" value="Unassembled WGS sequence"/>
</dbReference>
<feature type="non-terminal residue" evidence="2">
    <location>
        <position position="32"/>
    </location>
</feature>
<reference evidence="2 3" key="1">
    <citation type="journal article" date="2011" name="PLoS Pathog.">
        <title>Dynamic evolution of pathogenicity revealed by sequencing and comparative genomics of 19 Pseudomonas syringae isolates.</title>
        <authorList>
            <person name="Baltrus D.A."/>
            <person name="Nishimura M.T."/>
            <person name="Romanchuk A."/>
            <person name="Chang J.H."/>
            <person name="Mukhtar M.S."/>
            <person name="Cherkis K."/>
            <person name="Roach J."/>
            <person name="Grant S.R."/>
            <person name="Jones C.D."/>
            <person name="Dangl J.L."/>
        </authorList>
    </citation>
    <scope>NUCLEOTIDE SEQUENCE [LARGE SCALE GENOMIC DNA]</scope>
    <source>
        <strain evidence="3">M301072PT</strain>
    </source>
</reference>
<feature type="compositionally biased region" description="Basic and acidic residues" evidence="1">
    <location>
        <begin position="7"/>
        <end position="20"/>
    </location>
</feature>
<evidence type="ECO:0000313" key="2">
    <source>
        <dbReference type="EMBL" id="EGH34073.1"/>
    </source>
</evidence>